<evidence type="ECO:0000313" key="3">
    <source>
        <dbReference type="Proteomes" id="UP001153069"/>
    </source>
</evidence>
<feature type="domain" description="DUF4116" evidence="1">
    <location>
        <begin position="246"/>
        <end position="294"/>
    </location>
</feature>
<feature type="domain" description="DUF4116" evidence="1">
    <location>
        <begin position="181"/>
        <end position="217"/>
    </location>
</feature>
<keyword evidence="3" id="KW-1185">Reference proteome</keyword>
<sequence>MDLENRRRLLAAISVDPYILYRYPQLQDDEKFIRSAIRNENLCRAVMEWATPRFRSDPVVIKRLMKRCWQIIEFVNPDLLADRDFLMETFDYGCGLTLQFASPEILSDKQCVLLASFRYGSQQLHFASPELRDDPEVMLAATKASLSAIEFASDRLKCDRQFVLEAVMLRREQFAAWSNLPHALEFVDESFRHDYEIAMEAVKQNCMALDLLPEKFRADRHLVMAAVQASPYPWCLQWAAEPLNDDEEIVMAAVESCGGSLEFASERLKASRDIVLVAVRQDPRSIQFAADQLKANRKVVLMSLRRGHGETLQFASSELQGDRKVALFAVEAQHRNWVHVAKHLTEDKDFVLSALKMRVDIFHFLSTQLQNDIVVVYRAFRTKFVFFYSHFWTKKRYCNDLKARLGALGRAVLATNHYNLPQDSPAVYAEGWLSLVREKRWLLGQCGGGKCLPDEVQKRILEFEGGNEAIWAQELLAFDFLVSLMLERGEKMPTFAGWAEFWVECLKWDGM</sequence>
<gene>
    <name evidence="2" type="ORF">SEMRO_1444_G273300.1</name>
</gene>
<dbReference type="AlphaFoldDB" id="A0A9N8EM10"/>
<protein>
    <recommendedName>
        <fullName evidence="1">DUF4116 domain-containing protein</fullName>
    </recommendedName>
</protein>
<feature type="domain" description="DUF4116" evidence="1">
    <location>
        <begin position="134"/>
        <end position="169"/>
    </location>
</feature>
<organism evidence="2 3">
    <name type="scientific">Seminavis robusta</name>
    <dbReference type="NCBI Taxonomy" id="568900"/>
    <lineage>
        <taxon>Eukaryota</taxon>
        <taxon>Sar</taxon>
        <taxon>Stramenopiles</taxon>
        <taxon>Ochrophyta</taxon>
        <taxon>Bacillariophyta</taxon>
        <taxon>Bacillariophyceae</taxon>
        <taxon>Bacillariophycidae</taxon>
        <taxon>Naviculales</taxon>
        <taxon>Naviculaceae</taxon>
        <taxon>Seminavis</taxon>
    </lineage>
</organism>
<evidence type="ECO:0000313" key="2">
    <source>
        <dbReference type="EMBL" id="CAB9523686.1"/>
    </source>
</evidence>
<dbReference type="Pfam" id="PF13475">
    <property type="entry name" value="DUF4116"/>
    <property type="match status" value="3"/>
</dbReference>
<dbReference type="EMBL" id="CAICTM010001442">
    <property type="protein sequence ID" value="CAB9523686.1"/>
    <property type="molecule type" value="Genomic_DNA"/>
</dbReference>
<dbReference type="InterPro" id="IPR025197">
    <property type="entry name" value="DUF4116"/>
</dbReference>
<proteinExistence type="predicted"/>
<dbReference type="OrthoDB" id="206348at2759"/>
<reference evidence="2" key="1">
    <citation type="submission" date="2020-06" db="EMBL/GenBank/DDBJ databases">
        <authorList>
            <consortium name="Plant Systems Biology data submission"/>
        </authorList>
    </citation>
    <scope>NUCLEOTIDE SEQUENCE</scope>
    <source>
        <strain evidence="2">D6</strain>
    </source>
</reference>
<evidence type="ECO:0000259" key="1">
    <source>
        <dbReference type="Pfam" id="PF13475"/>
    </source>
</evidence>
<name>A0A9N8EM10_9STRA</name>
<comment type="caution">
    <text evidence="2">The sequence shown here is derived from an EMBL/GenBank/DDBJ whole genome shotgun (WGS) entry which is preliminary data.</text>
</comment>
<dbReference type="Proteomes" id="UP001153069">
    <property type="component" value="Unassembled WGS sequence"/>
</dbReference>
<accession>A0A9N8EM10</accession>